<dbReference type="AlphaFoldDB" id="A0A0E9T9U1"/>
<proteinExistence type="predicted"/>
<protein>
    <submittedName>
        <fullName evidence="1">Uncharacterized protein</fullName>
    </submittedName>
</protein>
<sequence length="51" mass="6005">MYMLLLSYPATQNKTNIRPSVLPKFRYTITMLGANVEMWKWGSLLWCKLPV</sequence>
<reference evidence="1" key="2">
    <citation type="journal article" date="2015" name="Fish Shellfish Immunol.">
        <title>Early steps in the European eel (Anguilla anguilla)-Vibrio vulnificus interaction in the gills: Role of the RtxA13 toxin.</title>
        <authorList>
            <person name="Callol A."/>
            <person name="Pajuelo D."/>
            <person name="Ebbesson L."/>
            <person name="Teles M."/>
            <person name="MacKenzie S."/>
            <person name="Amaro C."/>
        </authorList>
    </citation>
    <scope>NUCLEOTIDE SEQUENCE</scope>
</reference>
<organism evidence="1">
    <name type="scientific">Anguilla anguilla</name>
    <name type="common">European freshwater eel</name>
    <name type="synonym">Muraena anguilla</name>
    <dbReference type="NCBI Taxonomy" id="7936"/>
    <lineage>
        <taxon>Eukaryota</taxon>
        <taxon>Metazoa</taxon>
        <taxon>Chordata</taxon>
        <taxon>Craniata</taxon>
        <taxon>Vertebrata</taxon>
        <taxon>Euteleostomi</taxon>
        <taxon>Actinopterygii</taxon>
        <taxon>Neopterygii</taxon>
        <taxon>Teleostei</taxon>
        <taxon>Anguilliformes</taxon>
        <taxon>Anguillidae</taxon>
        <taxon>Anguilla</taxon>
    </lineage>
</organism>
<dbReference type="EMBL" id="GBXM01058191">
    <property type="protein sequence ID" value="JAH50386.1"/>
    <property type="molecule type" value="Transcribed_RNA"/>
</dbReference>
<reference evidence="1" key="1">
    <citation type="submission" date="2014-11" db="EMBL/GenBank/DDBJ databases">
        <authorList>
            <person name="Amaro Gonzalez C."/>
        </authorList>
    </citation>
    <scope>NUCLEOTIDE SEQUENCE</scope>
</reference>
<accession>A0A0E9T9U1</accession>
<evidence type="ECO:0000313" key="1">
    <source>
        <dbReference type="EMBL" id="JAH50386.1"/>
    </source>
</evidence>
<name>A0A0E9T9U1_ANGAN</name>